<dbReference type="EMBL" id="WKKF01000002">
    <property type="protein sequence ID" value="MRX53989.1"/>
    <property type="molecule type" value="Genomic_DNA"/>
</dbReference>
<dbReference type="HAMAP" id="MF_01898">
    <property type="entry name" value="GyrB"/>
    <property type="match status" value="1"/>
</dbReference>
<dbReference type="GO" id="GO:0003677">
    <property type="term" value="F:DNA binding"/>
    <property type="evidence" value="ECO:0007669"/>
    <property type="project" value="UniProtKB-KW"/>
</dbReference>
<keyword evidence="5 11" id="KW-0067">ATP-binding</keyword>
<dbReference type="PROSITE" id="PS50880">
    <property type="entry name" value="TOPRIM"/>
    <property type="match status" value="1"/>
</dbReference>
<dbReference type="SMART" id="SM00433">
    <property type="entry name" value="TOP2c"/>
    <property type="match status" value="1"/>
</dbReference>
<accession>A0A6I2M842</accession>
<dbReference type="PANTHER" id="PTHR45866:SF1">
    <property type="entry name" value="DNA GYRASE SUBUNIT B, MITOCHONDRIAL"/>
    <property type="match status" value="1"/>
</dbReference>
<feature type="binding site" evidence="11">
    <location>
        <position position="505"/>
    </location>
    <ligand>
        <name>Mg(2+)</name>
        <dbReference type="ChEBI" id="CHEBI:18420"/>
        <label>2</label>
    </ligand>
</feature>
<dbReference type="SUPFAM" id="SSF55874">
    <property type="entry name" value="ATPase domain of HSP90 chaperone/DNA topoisomerase II/histidine kinase"/>
    <property type="match status" value="1"/>
</dbReference>
<dbReference type="SUPFAM" id="SSF56719">
    <property type="entry name" value="Type II DNA topoisomerase"/>
    <property type="match status" value="1"/>
</dbReference>
<keyword evidence="6 11" id="KW-0460">Magnesium</keyword>
<dbReference type="Pfam" id="PF02518">
    <property type="entry name" value="HATPase_c"/>
    <property type="match status" value="1"/>
</dbReference>
<reference evidence="13 14" key="1">
    <citation type="submission" date="2019-11" db="EMBL/GenBank/DDBJ databases">
        <title>Bacillus idriensis genome.</title>
        <authorList>
            <person name="Konopka E.N."/>
            <person name="Newman J.D."/>
        </authorList>
    </citation>
    <scope>NUCLEOTIDE SEQUENCE [LARGE SCALE GENOMIC DNA]</scope>
    <source>
        <strain evidence="13 14">DSM 19097</strain>
    </source>
</reference>
<dbReference type="GO" id="GO:0006261">
    <property type="term" value="P:DNA-templated DNA replication"/>
    <property type="evidence" value="ECO:0007669"/>
    <property type="project" value="UniProtKB-UniRule"/>
</dbReference>
<name>A0A6I2M842_9BACI</name>
<dbReference type="InterPro" id="IPR001241">
    <property type="entry name" value="Topo_IIA"/>
</dbReference>
<comment type="catalytic activity">
    <reaction evidence="1 11">
        <text>ATP-dependent breakage, passage and rejoining of double-stranded DNA.</text>
        <dbReference type="EC" id="5.6.2.2"/>
    </reaction>
</comment>
<comment type="subunit">
    <text evidence="10">Heterotetramer composed of ParC and ParE.</text>
</comment>
<sequence length="640" mass="71850">MEQKQIEQQTYDENQIQVLEGLEAVRKRPGMYIGSTAAKGLHHLVWEIVDNSIDEALAGYCDEINIIVEEDNSITVKDNGRGIPVGIHEKMGRPAVEVIMTVLHAGGKFGGGGYKVSGGLHGVGASVVNALSTVLEVTVYREGKIHYQKFERGVPAGDLEVIGESELTGTTTHFCPDPEIFTETVEYDFDTLANRLRELAFLNRNIKITIEDKRENKRKKEYLYEGGIKSYVEHLNRTREVIHEEPVYMEGEKDGITVEVALQYNDSYTSNIYSFANNIHTYEGGTHEAGFKTALTRVINDYARKNGAFKESDANLTGDDVREGITAIISVKHPDPQFEGQTKTKLGNSETRTVTDNLFAEGFEKFLLENPSTAKKILEKGLMASRARLAAKKARELTRRKSALEISNLPGKLADCSSKDPSISELYVVEGDSAGGSAKQGRDRHFQAILPLRGKIINVEKARLDKILSNNEIRTIITALGTGIAEDFDISKARYHKIIIMTDADVDGAHIRTLLLTFFYRYMRQIIENGFVYIAQPPLYKVQQGKRIEYAYNDREMEKLMAELPATPKPGIQRYKGLGEMNPEQLWETTMDPNTRTFLQVTLEDAMEADETFDILMGDKVEPRRNFIEGNAQYVKNLDI</sequence>
<comment type="subunit">
    <text evidence="11">Heterotetramer, composed of two GyrA and two GyrB chains. In the heterotetramer, GyrA contains the active site tyrosine that forms a transient covalent intermediate with DNA, while GyrB binds cofactors and catalyzes ATP hydrolysis.</text>
</comment>
<dbReference type="AlphaFoldDB" id="A0A6I2M842"/>
<evidence type="ECO:0000256" key="2">
    <source>
        <dbReference type="ARBA" id="ARBA00010708"/>
    </source>
</evidence>
<comment type="subcellular location">
    <subcellularLocation>
        <location evidence="11">Cytoplasm</location>
    </subcellularLocation>
</comment>
<dbReference type="CDD" id="cd16928">
    <property type="entry name" value="HATPase_GyrB-like"/>
    <property type="match status" value="1"/>
</dbReference>
<dbReference type="InterPro" id="IPR006171">
    <property type="entry name" value="TOPRIM_dom"/>
</dbReference>
<dbReference type="EC" id="5.6.2.2" evidence="11"/>
<dbReference type="PRINTS" id="PR01159">
    <property type="entry name" value="DNAGYRASEB"/>
</dbReference>
<comment type="miscellaneous">
    <text evidence="11">Few gyrases are as efficient as E.coli at forming negative supercoils. Not all organisms have 2 type II topoisomerases; in organisms with a single type II topoisomerase this enzyme also has to decatenate newly replicated chromosomes.</text>
</comment>
<evidence type="ECO:0000313" key="13">
    <source>
        <dbReference type="EMBL" id="MRX53989.1"/>
    </source>
</evidence>
<gene>
    <name evidence="11 13" type="primary">gyrB</name>
    <name evidence="13" type="ORF">GJU41_08385</name>
</gene>
<dbReference type="InterPro" id="IPR036890">
    <property type="entry name" value="HATPase_C_sf"/>
</dbReference>
<dbReference type="InterPro" id="IPR003594">
    <property type="entry name" value="HATPase_dom"/>
</dbReference>
<dbReference type="SUPFAM" id="SSF54211">
    <property type="entry name" value="Ribosomal protein S5 domain 2-like"/>
    <property type="match status" value="1"/>
</dbReference>
<dbReference type="InterPro" id="IPR013759">
    <property type="entry name" value="Topo_IIA_B_C"/>
</dbReference>
<keyword evidence="9 11" id="KW-0413">Isomerase</keyword>
<keyword evidence="8" id="KW-0238">DNA-binding</keyword>
<dbReference type="Pfam" id="PF00986">
    <property type="entry name" value="DNA_gyraseB_C"/>
    <property type="match status" value="1"/>
</dbReference>
<dbReference type="CDD" id="cd03366">
    <property type="entry name" value="TOPRIM_TopoIIA_GyrB"/>
    <property type="match status" value="1"/>
</dbReference>
<comment type="caution">
    <text evidence="13">The sequence shown here is derived from an EMBL/GenBank/DDBJ whole genome shotgun (WGS) entry which is preliminary data.</text>
</comment>
<evidence type="ECO:0000259" key="12">
    <source>
        <dbReference type="PROSITE" id="PS50880"/>
    </source>
</evidence>
<dbReference type="GO" id="GO:0034335">
    <property type="term" value="F:DNA negative supercoiling activity"/>
    <property type="evidence" value="ECO:0007669"/>
    <property type="project" value="UniProtKB-ARBA"/>
</dbReference>
<dbReference type="InterPro" id="IPR018522">
    <property type="entry name" value="TopoIIA_CS"/>
</dbReference>
<comment type="function">
    <text evidence="11">A type II topoisomerase that negatively supercoils closed circular double-stranded (ds) DNA in an ATP-dependent manner to modulate DNA topology and maintain chromosomes in an underwound state. Negative supercoiling favors strand separation, and DNA replication, transcription, recombination and repair, all of which involve strand separation. Also able to catalyze the interconversion of other topological isomers of dsDNA rings, including catenanes and knotted rings. Type II topoisomerases break and join 2 DNA strands simultaneously in an ATP-dependent manner.</text>
</comment>
<evidence type="ECO:0000256" key="7">
    <source>
        <dbReference type="ARBA" id="ARBA00023029"/>
    </source>
</evidence>
<dbReference type="PANTHER" id="PTHR45866">
    <property type="entry name" value="DNA GYRASE/TOPOISOMERASE SUBUNIT B"/>
    <property type="match status" value="1"/>
</dbReference>
<dbReference type="Gene3D" id="3.40.50.670">
    <property type="match status" value="1"/>
</dbReference>
<keyword evidence="7 11" id="KW-0799">Topoisomerase</keyword>
<dbReference type="GO" id="GO:0005524">
    <property type="term" value="F:ATP binding"/>
    <property type="evidence" value="ECO:0007669"/>
    <property type="project" value="UniProtKB-UniRule"/>
</dbReference>
<dbReference type="GO" id="GO:0046872">
    <property type="term" value="F:metal ion binding"/>
    <property type="evidence" value="ECO:0007669"/>
    <property type="project" value="UniProtKB-KW"/>
</dbReference>
<dbReference type="NCBIfam" id="NF004189">
    <property type="entry name" value="PRK05644.1"/>
    <property type="match status" value="1"/>
</dbReference>
<dbReference type="FunFam" id="3.30.565.10:FF:000002">
    <property type="entry name" value="DNA gyrase subunit B"/>
    <property type="match status" value="1"/>
</dbReference>
<dbReference type="PROSITE" id="PS00177">
    <property type="entry name" value="TOPOISOMERASE_II"/>
    <property type="match status" value="1"/>
</dbReference>
<dbReference type="FunFam" id="3.40.50.670:FF:000002">
    <property type="entry name" value="DNA gyrase subunit B"/>
    <property type="match status" value="1"/>
</dbReference>
<dbReference type="Gene3D" id="3.30.565.10">
    <property type="entry name" value="Histidine kinase-like ATPase, C-terminal domain"/>
    <property type="match status" value="1"/>
</dbReference>
<dbReference type="InterPro" id="IPR013506">
    <property type="entry name" value="Topo_IIA_bsu_dom2"/>
</dbReference>
<keyword evidence="4 11" id="KW-0547">Nucleotide-binding</keyword>
<organism evidence="13 14">
    <name type="scientific">Metabacillus idriensis</name>
    <dbReference type="NCBI Taxonomy" id="324768"/>
    <lineage>
        <taxon>Bacteria</taxon>
        <taxon>Bacillati</taxon>
        <taxon>Bacillota</taxon>
        <taxon>Bacilli</taxon>
        <taxon>Bacillales</taxon>
        <taxon>Bacillaceae</taxon>
        <taxon>Metabacillus</taxon>
    </lineage>
</organism>
<evidence type="ECO:0000256" key="8">
    <source>
        <dbReference type="ARBA" id="ARBA00023125"/>
    </source>
</evidence>
<feature type="domain" description="Toprim" evidence="12">
    <location>
        <begin position="424"/>
        <end position="538"/>
    </location>
</feature>
<feature type="site" description="Interaction with DNA" evidence="11">
    <location>
        <position position="455"/>
    </location>
</feature>
<evidence type="ECO:0000256" key="6">
    <source>
        <dbReference type="ARBA" id="ARBA00022842"/>
    </source>
</evidence>
<keyword evidence="3 11" id="KW-0479">Metal-binding</keyword>
<proteinExistence type="inferred from homology"/>
<dbReference type="GO" id="GO:0005737">
    <property type="term" value="C:cytoplasm"/>
    <property type="evidence" value="ECO:0007669"/>
    <property type="project" value="UniProtKB-SubCell"/>
</dbReference>
<feature type="binding site" evidence="11">
    <location>
        <position position="430"/>
    </location>
    <ligand>
        <name>Mg(2+)</name>
        <dbReference type="ChEBI" id="CHEBI:18420"/>
        <label>1</label>
        <note>catalytic</note>
    </ligand>
</feature>
<evidence type="ECO:0000256" key="9">
    <source>
        <dbReference type="ARBA" id="ARBA00023235"/>
    </source>
</evidence>
<evidence type="ECO:0000256" key="4">
    <source>
        <dbReference type="ARBA" id="ARBA00022741"/>
    </source>
</evidence>
<dbReference type="InterPro" id="IPR013760">
    <property type="entry name" value="Topo_IIA-like_dom_sf"/>
</dbReference>
<evidence type="ECO:0000256" key="1">
    <source>
        <dbReference type="ARBA" id="ARBA00000185"/>
    </source>
</evidence>
<dbReference type="FunFam" id="3.30.230.10:FF:000005">
    <property type="entry name" value="DNA gyrase subunit B"/>
    <property type="match status" value="1"/>
</dbReference>
<keyword evidence="14" id="KW-1185">Reference proteome</keyword>
<dbReference type="Pfam" id="PF00204">
    <property type="entry name" value="DNA_gyraseB"/>
    <property type="match status" value="1"/>
</dbReference>
<dbReference type="Gene3D" id="3.30.230.10">
    <property type="match status" value="1"/>
</dbReference>
<feature type="binding site" evidence="11">
    <location>
        <position position="503"/>
    </location>
    <ligand>
        <name>Mg(2+)</name>
        <dbReference type="ChEBI" id="CHEBI:18420"/>
        <label>1</label>
        <note>catalytic</note>
    </ligand>
</feature>
<dbReference type="InterPro" id="IPR000565">
    <property type="entry name" value="Topo_IIA_B"/>
</dbReference>
<dbReference type="PRINTS" id="PR00418">
    <property type="entry name" value="TPI2FAMILY"/>
</dbReference>
<feature type="site" description="Interaction with DNA" evidence="11">
    <location>
        <position position="458"/>
    </location>
</feature>
<dbReference type="InterPro" id="IPR020568">
    <property type="entry name" value="Ribosomal_Su5_D2-typ_SF"/>
</dbReference>
<dbReference type="SMART" id="SM00387">
    <property type="entry name" value="HATPase_c"/>
    <property type="match status" value="1"/>
</dbReference>
<dbReference type="GO" id="GO:0006265">
    <property type="term" value="P:DNA topological change"/>
    <property type="evidence" value="ECO:0007669"/>
    <property type="project" value="UniProtKB-UniRule"/>
</dbReference>
<evidence type="ECO:0000256" key="11">
    <source>
        <dbReference type="HAMAP-Rule" id="MF_01898"/>
    </source>
</evidence>
<dbReference type="NCBIfam" id="TIGR01059">
    <property type="entry name" value="gyrB"/>
    <property type="match status" value="1"/>
</dbReference>
<dbReference type="InterPro" id="IPR034160">
    <property type="entry name" value="TOPRIM_GyrB"/>
</dbReference>
<dbReference type="Pfam" id="PF01751">
    <property type="entry name" value="Toprim"/>
    <property type="match status" value="1"/>
</dbReference>
<evidence type="ECO:0000256" key="3">
    <source>
        <dbReference type="ARBA" id="ARBA00022723"/>
    </source>
</evidence>
<dbReference type="RefSeq" id="WP_070878923.1">
    <property type="nucleotide sequence ID" value="NZ_CAJFZX010000013.1"/>
</dbReference>
<evidence type="ECO:0000256" key="10">
    <source>
        <dbReference type="ARBA" id="ARBA00063644"/>
    </source>
</evidence>
<comment type="similarity">
    <text evidence="2 11">Belongs to the type II topoisomerase GyrB family.</text>
</comment>
<protein>
    <recommendedName>
        <fullName evidence="11">DNA gyrase subunit B</fullName>
        <ecNumber evidence="11">5.6.2.2</ecNumber>
    </recommendedName>
</protein>
<dbReference type="Proteomes" id="UP000441585">
    <property type="component" value="Unassembled WGS sequence"/>
</dbReference>
<dbReference type="InterPro" id="IPR014721">
    <property type="entry name" value="Ribsml_uS5_D2-typ_fold_subgr"/>
</dbReference>
<evidence type="ECO:0000313" key="14">
    <source>
        <dbReference type="Proteomes" id="UP000441585"/>
    </source>
</evidence>
<dbReference type="GO" id="GO:0005694">
    <property type="term" value="C:chromosome"/>
    <property type="evidence" value="ECO:0007669"/>
    <property type="project" value="InterPro"/>
</dbReference>
<dbReference type="CDD" id="cd00822">
    <property type="entry name" value="TopoII_Trans_DNA_gyrase"/>
    <property type="match status" value="1"/>
</dbReference>
<feature type="binding site" evidence="11">
    <location>
        <position position="503"/>
    </location>
    <ligand>
        <name>Mg(2+)</name>
        <dbReference type="ChEBI" id="CHEBI:18420"/>
        <label>2</label>
    </ligand>
</feature>
<dbReference type="NCBIfam" id="NF011501">
    <property type="entry name" value="PRK14939.1"/>
    <property type="match status" value="1"/>
</dbReference>
<dbReference type="InterPro" id="IPR002288">
    <property type="entry name" value="DNA_gyrase_B_C"/>
</dbReference>
<dbReference type="InterPro" id="IPR011557">
    <property type="entry name" value="GyrB"/>
</dbReference>
<keyword evidence="11" id="KW-0963">Cytoplasm</keyword>
<evidence type="ECO:0000256" key="5">
    <source>
        <dbReference type="ARBA" id="ARBA00022840"/>
    </source>
</evidence>
<comment type="cofactor">
    <cofactor evidence="11">
        <name>Mg(2+)</name>
        <dbReference type="ChEBI" id="CHEBI:18420"/>
    </cofactor>
    <cofactor evidence="11">
        <name>Mn(2+)</name>
        <dbReference type="ChEBI" id="CHEBI:29035"/>
    </cofactor>
    <cofactor evidence="11">
        <name>Ca(2+)</name>
        <dbReference type="ChEBI" id="CHEBI:29108"/>
    </cofactor>
    <text evidence="11">Binds two Mg(2+) per subunit. The magnesium ions form salt bridges with both the protein and the DNA. Can also accept other divalent metal cations, such as Mn(2+) or Ca(2+).</text>
</comment>